<dbReference type="PANTHER" id="PTHR33237">
    <property type="entry name" value="F2P16.13 PROTEIN-RELATED"/>
    <property type="match status" value="1"/>
</dbReference>
<name>A0A2G9GU63_9LAMI</name>
<dbReference type="PANTHER" id="PTHR33237:SF39">
    <property type="match status" value="1"/>
</dbReference>
<feature type="region of interest" description="Disordered" evidence="1">
    <location>
        <begin position="91"/>
        <end position="118"/>
    </location>
</feature>
<dbReference type="EMBL" id="NKXS01003688">
    <property type="protein sequence ID" value="PIN08834.1"/>
    <property type="molecule type" value="Genomic_DNA"/>
</dbReference>
<evidence type="ECO:0000313" key="2">
    <source>
        <dbReference type="EMBL" id="PIN08834.1"/>
    </source>
</evidence>
<gene>
    <name evidence="2" type="ORF">CDL12_18591</name>
</gene>
<protein>
    <submittedName>
        <fullName evidence="2">Uncharacterized protein</fullName>
    </submittedName>
</protein>
<keyword evidence="3" id="KW-1185">Reference proteome</keyword>
<feature type="compositionally biased region" description="Basic residues" evidence="1">
    <location>
        <begin position="100"/>
        <end position="118"/>
    </location>
</feature>
<dbReference type="AlphaFoldDB" id="A0A2G9GU63"/>
<dbReference type="Proteomes" id="UP000231279">
    <property type="component" value="Unassembled WGS sequence"/>
</dbReference>
<dbReference type="OrthoDB" id="674685at2759"/>
<accession>A0A2G9GU63</accession>
<proteinExistence type="predicted"/>
<organism evidence="2 3">
    <name type="scientific">Handroanthus impetiginosus</name>
    <dbReference type="NCBI Taxonomy" id="429701"/>
    <lineage>
        <taxon>Eukaryota</taxon>
        <taxon>Viridiplantae</taxon>
        <taxon>Streptophyta</taxon>
        <taxon>Embryophyta</taxon>
        <taxon>Tracheophyta</taxon>
        <taxon>Spermatophyta</taxon>
        <taxon>Magnoliopsida</taxon>
        <taxon>eudicotyledons</taxon>
        <taxon>Gunneridae</taxon>
        <taxon>Pentapetalae</taxon>
        <taxon>asterids</taxon>
        <taxon>lamiids</taxon>
        <taxon>Lamiales</taxon>
        <taxon>Bignoniaceae</taxon>
        <taxon>Crescentiina</taxon>
        <taxon>Tabebuia alliance</taxon>
        <taxon>Handroanthus</taxon>
    </lineage>
</organism>
<comment type="caution">
    <text evidence="2">The sequence shown here is derived from an EMBL/GenBank/DDBJ whole genome shotgun (WGS) entry which is preliminary data.</text>
</comment>
<sequence>MAFFSEEKQGKISANATLVKTMQEKNHKRGNVFAKKIGAIISNACGSRRKAQQMCIYNSKKPKECMEQKGTPISQENHELVLTKSHSCGENRVSKIRASGSRRKGSGRKSKKQSCKTTKRRLIVSSGISGILKSTGFSLRKWKAIKRGFANGSKGSGTKPFYGKIKRAKLRLKIEVRQGEKTNRHEEKECEAVEDNGELELCKKRILMGERCRPLNISGALHYDKEGILLPEDFLPSEEP</sequence>
<evidence type="ECO:0000256" key="1">
    <source>
        <dbReference type="SAM" id="MobiDB-lite"/>
    </source>
</evidence>
<reference evidence="3" key="1">
    <citation type="journal article" date="2018" name="Gigascience">
        <title>Genome assembly of the Pink Ipe (Handroanthus impetiginosus, Bignoniaceae), a highly valued, ecologically keystone Neotropical timber forest tree.</title>
        <authorList>
            <person name="Silva-Junior O.B."/>
            <person name="Grattapaglia D."/>
            <person name="Novaes E."/>
            <person name="Collevatti R.G."/>
        </authorList>
    </citation>
    <scope>NUCLEOTIDE SEQUENCE [LARGE SCALE GENOMIC DNA]</scope>
    <source>
        <strain evidence="3">cv. UFG-1</strain>
    </source>
</reference>
<evidence type="ECO:0000313" key="3">
    <source>
        <dbReference type="Proteomes" id="UP000231279"/>
    </source>
</evidence>